<protein>
    <recommendedName>
        <fullName evidence="4">Sporulation protein</fullName>
    </recommendedName>
</protein>
<accession>A0A8J4M3X9</accession>
<dbReference type="Proteomes" id="UP000677918">
    <property type="component" value="Unassembled WGS sequence"/>
</dbReference>
<dbReference type="EMBL" id="BOVK01000080">
    <property type="protein sequence ID" value="GIQ71325.1"/>
    <property type="molecule type" value="Genomic_DNA"/>
</dbReference>
<sequence>MWRHHGRLWLAVCLLLLAAGCGNETGDARDYDRNDGYLGLTSTNPNDPTNPGYHTYRDDIRMIRGTLREIEGVRDAQVRIEADTVRVRLNIPDGYSRTKIENIEKEAMHALEFMLPRYDFFVTSNQSEGYDQ</sequence>
<evidence type="ECO:0000313" key="3">
    <source>
        <dbReference type="Proteomes" id="UP000677918"/>
    </source>
</evidence>
<proteinExistence type="predicted"/>
<gene>
    <name evidence="2" type="ORF">XYCOK13_41490</name>
</gene>
<reference evidence="2" key="1">
    <citation type="submission" date="2021-04" db="EMBL/GenBank/DDBJ databases">
        <title>Draft genome sequence of Xylanibacillus composti strain K13.</title>
        <authorList>
            <person name="Uke A."/>
            <person name="Chhe C."/>
            <person name="Baramee S."/>
            <person name="Kosugi A."/>
        </authorList>
    </citation>
    <scope>NUCLEOTIDE SEQUENCE</scope>
    <source>
        <strain evidence="2">K13</strain>
    </source>
</reference>
<keyword evidence="1" id="KW-0732">Signal</keyword>
<keyword evidence="3" id="KW-1185">Reference proteome</keyword>
<comment type="caution">
    <text evidence="2">The sequence shown here is derived from an EMBL/GenBank/DDBJ whole genome shotgun (WGS) entry which is preliminary data.</text>
</comment>
<dbReference type="PROSITE" id="PS51257">
    <property type="entry name" value="PROKAR_LIPOPROTEIN"/>
    <property type="match status" value="1"/>
</dbReference>
<evidence type="ECO:0008006" key="4">
    <source>
        <dbReference type="Google" id="ProtNLM"/>
    </source>
</evidence>
<dbReference type="RefSeq" id="WP_213414119.1">
    <property type="nucleotide sequence ID" value="NZ_BOVK01000080.1"/>
</dbReference>
<name>A0A8J4M3X9_9BACL</name>
<dbReference type="AlphaFoldDB" id="A0A8J4M3X9"/>
<evidence type="ECO:0000256" key="1">
    <source>
        <dbReference type="SAM" id="SignalP"/>
    </source>
</evidence>
<evidence type="ECO:0000313" key="2">
    <source>
        <dbReference type="EMBL" id="GIQ71325.1"/>
    </source>
</evidence>
<feature type="signal peptide" evidence="1">
    <location>
        <begin position="1"/>
        <end position="18"/>
    </location>
</feature>
<organism evidence="2 3">
    <name type="scientific">Xylanibacillus composti</name>
    <dbReference type="NCBI Taxonomy" id="1572762"/>
    <lineage>
        <taxon>Bacteria</taxon>
        <taxon>Bacillati</taxon>
        <taxon>Bacillota</taxon>
        <taxon>Bacilli</taxon>
        <taxon>Bacillales</taxon>
        <taxon>Paenibacillaceae</taxon>
        <taxon>Xylanibacillus</taxon>
    </lineage>
</organism>
<feature type="chain" id="PRO_5038649407" description="Sporulation protein" evidence="1">
    <location>
        <begin position="19"/>
        <end position="132"/>
    </location>
</feature>